<proteinExistence type="predicted"/>
<reference evidence="1 2" key="1">
    <citation type="journal article" date="2012" name="J. Bacteriol.">
        <title>Complete genome sequences of Desulfosporosinus orientis DSM765T, Desulfosporosinus youngiae DSM17734T, Desulfosporosinus meridiei DSM13257T, and Desulfosporosinus acidiphilus DSM22704T.</title>
        <authorList>
            <person name="Pester M."/>
            <person name="Brambilla E."/>
            <person name="Alazard D."/>
            <person name="Rattei T."/>
            <person name="Weinmaier T."/>
            <person name="Han J."/>
            <person name="Lucas S."/>
            <person name="Lapidus A."/>
            <person name="Cheng J.F."/>
            <person name="Goodwin L."/>
            <person name="Pitluck S."/>
            <person name="Peters L."/>
            <person name="Ovchinnikova G."/>
            <person name="Teshima H."/>
            <person name="Detter J.C."/>
            <person name="Han C.S."/>
            <person name="Tapia R."/>
            <person name="Land M.L."/>
            <person name="Hauser L."/>
            <person name="Kyrpides N.C."/>
            <person name="Ivanova N.N."/>
            <person name="Pagani I."/>
            <person name="Huntmann M."/>
            <person name="Wei C.L."/>
            <person name="Davenport K.W."/>
            <person name="Daligault H."/>
            <person name="Chain P.S."/>
            <person name="Chen A."/>
            <person name="Mavromatis K."/>
            <person name="Markowitz V."/>
            <person name="Szeto E."/>
            <person name="Mikhailova N."/>
            <person name="Pati A."/>
            <person name="Wagner M."/>
            <person name="Woyke T."/>
            <person name="Ollivier B."/>
            <person name="Klenk H.P."/>
            <person name="Spring S."/>
            <person name="Loy A."/>
        </authorList>
    </citation>
    <scope>NUCLEOTIDE SEQUENCE [LARGE SCALE GENOMIC DNA]</scope>
    <source>
        <strain evidence="2">DSM 22704 / JCM 16185 / SJ4</strain>
    </source>
</reference>
<name>I4D4S7_DESAJ</name>
<sequence length="88" mass="10489">MNSEEVTLQVYHRHFKIPVETYLNSVTDYLDPWEERAYQHFVEQFLKTTHDNGIVGMVRQENDKDYVYLDAAVRYPINHQIDLEKAGD</sequence>
<dbReference type="Proteomes" id="UP000002892">
    <property type="component" value="Chromosome"/>
</dbReference>
<dbReference type="AlphaFoldDB" id="I4D4S7"/>
<dbReference type="OrthoDB" id="1798889at2"/>
<protein>
    <submittedName>
        <fullName evidence="1">Uncharacterized protein</fullName>
    </submittedName>
</protein>
<organism evidence="1 2">
    <name type="scientific">Desulfosporosinus acidiphilus (strain DSM 22704 / JCM 16185 / SJ4)</name>
    <dbReference type="NCBI Taxonomy" id="646529"/>
    <lineage>
        <taxon>Bacteria</taxon>
        <taxon>Bacillati</taxon>
        <taxon>Bacillota</taxon>
        <taxon>Clostridia</taxon>
        <taxon>Eubacteriales</taxon>
        <taxon>Desulfitobacteriaceae</taxon>
        <taxon>Desulfosporosinus</taxon>
    </lineage>
</organism>
<keyword evidence="2" id="KW-1185">Reference proteome</keyword>
<dbReference type="HOGENOM" id="CLU_2464051_0_0_9"/>
<dbReference type="RefSeq" id="WP_014826807.1">
    <property type="nucleotide sequence ID" value="NC_018068.1"/>
</dbReference>
<dbReference type="eggNOG" id="ENOG5033MWP">
    <property type="taxonomic scope" value="Bacteria"/>
</dbReference>
<dbReference type="KEGG" id="dai:Desaci_1814"/>
<dbReference type="EMBL" id="CP003639">
    <property type="protein sequence ID" value="AFM40801.1"/>
    <property type="molecule type" value="Genomic_DNA"/>
</dbReference>
<evidence type="ECO:0000313" key="2">
    <source>
        <dbReference type="Proteomes" id="UP000002892"/>
    </source>
</evidence>
<accession>I4D4S7</accession>
<evidence type="ECO:0000313" key="1">
    <source>
        <dbReference type="EMBL" id="AFM40801.1"/>
    </source>
</evidence>
<gene>
    <name evidence="1" type="ordered locus">Desaci_1814</name>
</gene>